<evidence type="ECO:0000256" key="2">
    <source>
        <dbReference type="ARBA" id="ARBA00022801"/>
    </source>
</evidence>
<name>A0A7G9GBM2_9FIRM</name>
<proteinExistence type="inferred from homology"/>
<dbReference type="PROSITE" id="PS51462">
    <property type="entry name" value="NUDIX"/>
    <property type="match status" value="1"/>
</dbReference>
<dbReference type="PANTHER" id="PTHR11839:SF18">
    <property type="entry name" value="NUDIX HYDROLASE DOMAIN-CONTAINING PROTEIN"/>
    <property type="match status" value="1"/>
</dbReference>
<dbReference type="KEGG" id="whj:H9Q79_15130"/>
<dbReference type="PRINTS" id="PR00502">
    <property type="entry name" value="NUDIXFAMILY"/>
</dbReference>
<gene>
    <name evidence="5" type="ORF">H9Q79_15130</name>
</gene>
<dbReference type="PROSITE" id="PS00893">
    <property type="entry name" value="NUDIX_BOX"/>
    <property type="match status" value="1"/>
</dbReference>
<dbReference type="RefSeq" id="WP_249328665.1">
    <property type="nucleotide sequence ID" value="NZ_CP060635.1"/>
</dbReference>
<reference evidence="5 6" key="1">
    <citation type="submission" date="2020-08" db="EMBL/GenBank/DDBJ databases">
        <authorList>
            <person name="Liu C."/>
            <person name="Sun Q."/>
        </authorList>
    </citation>
    <scope>NUCLEOTIDE SEQUENCE [LARGE SCALE GENOMIC DNA]</scope>
    <source>
        <strain evidence="5 6">NSJ-29</strain>
    </source>
</reference>
<dbReference type="Pfam" id="PF00293">
    <property type="entry name" value="NUDIX"/>
    <property type="match status" value="1"/>
</dbReference>
<dbReference type="InterPro" id="IPR020476">
    <property type="entry name" value="Nudix_hydrolase"/>
</dbReference>
<keyword evidence="6" id="KW-1185">Reference proteome</keyword>
<organism evidence="5 6">
    <name type="scientific">Wansuia hejianensis</name>
    <dbReference type="NCBI Taxonomy" id="2763667"/>
    <lineage>
        <taxon>Bacteria</taxon>
        <taxon>Bacillati</taxon>
        <taxon>Bacillota</taxon>
        <taxon>Clostridia</taxon>
        <taxon>Lachnospirales</taxon>
        <taxon>Lachnospiraceae</taxon>
        <taxon>Wansuia</taxon>
    </lineage>
</organism>
<protein>
    <submittedName>
        <fullName evidence="5">NUDIX hydrolase</fullName>
    </submittedName>
</protein>
<evidence type="ECO:0000313" key="6">
    <source>
        <dbReference type="Proteomes" id="UP000515860"/>
    </source>
</evidence>
<keyword evidence="2 3" id="KW-0378">Hydrolase</keyword>
<evidence type="ECO:0000256" key="3">
    <source>
        <dbReference type="RuleBase" id="RU003476"/>
    </source>
</evidence>
<evidence type="ECO:0000256" key="1">
    <source>
        <dbReference type="ARBA" id="ARBA00001946"/>
    </source>
</evidence>
<dbReference type="Proteomes" id="UP000515860">
    <property type="component" value="Chromosome"/>
</dbReference>
<dbReference type="GO" id="GO:0016462">
    <property type="term" value="F:pyrophosphatase activity"/>
    <property type="evidence" value="ECO:0007669"/>
    <property type="project" value="UniProtKB-ARBA"/>
</dbReference>
<accession>A0A7G9GBM2</accession>
<dbReference type="InterPro" id="IPR000086">
    <property type="entry name" value="NUDIX_hydrolase_dom"/>
</dbReference>
<dbReference type="InterPro" id="IPR015797">
    <property type="entry name" value="NUDIX_hydrolase-like_dom_sf"/>
</dbReference>
<comment type="similarity">
    <text evidence="3">Belongs to the Nudix hydrolase family.</text>
</comment>
<feature type="domain" description="Nudix hydrolase" evidence="4">
    <location>
        <begin position="52"/>
        <end position="196"/>
    </location>
</feature>
<evidence type="ECO:0000313" key="5">
    <source>
        <dbReference type="EMBL" id="QNM08204.1"/>
    </source>
</evidence>
<comment type="cofactor">
    <cofactor evidence="1">
        <name>Mg(2+)</name>
        <dbReference type="ChEBI" id="CHEBI:18420"/>
    </cofactor>
</comment>
<dbReference type="SUPFAM" id="SSF55811">
    <property type="entry name" value="Nudix"/>
    <property type="match status" value="1"/>
</dbReference>
<sequence length="202" mass="23022">MAQIQEVKQLTENPYVNLYQVKGTNKKGRPANYFVASRAKHVENLKLKTGENTPDGVVIYSLYGEKHDKIVLIRQYRFSIDDYIYELPAGLVEPGEDYHAAAVRELHEETGLILEPVKADPMFEKPGYTTIGMTDESCATVFGYASGEASLKYMEENEEIEVVLADRTEARRIMREENVAIICAYQLMHFLSEEKPFGFLEI</sequence>
<dbReference type="Gene3D" id="3.90.79.10">
    <property type="entry name" value="Nucleoside Triphosphate Pyrophosphohydrolase"/>
    <property type="match status" value="1"/>
</dbReference>
<dbReference type="AlphaFoldDB" id="A0A7G9GBM2"/>
<evidence type="ECO:0000259" key="4">
    <source>
        <dbReference type="PROSITE" id="PS51462"/>
    </source>
</evidence>
<dbReference type="EMBL" id="CP060635">
    <property type="protein sequence ID" value="QNM08204.1"/>
    <property type="molecule type" value="Genomic_DNA"/>
</dbReference>
<dbReference type="PANTHER" id="PTHR11839">
    <property type="entry name" value="UDP/ADP-SUGAR PYROPHOSPHATASE"/>
    <property type="match status" value="1"/>
</dbReference>
<dbReference type="InterPro" id="IPR020084">
    <property type="entry name" value="NUDIX_hydrolase_CS"/>
</dbReference>
<dbReference type="GO" id="GO:0019693">
    <property type="term" value="P:ribose phosphate metabolic process"/>
    <property type="evidence" value="ECO:0007669"/>
    <property type="project" value="TreeGrafter"/>
</dbReference>
<dbReference type="CDD" id="cd03424">
    <property type="entry name" value="NUDIX_ADPRase_Nudt5_UGPPase_Nudt14"/>
    <property type="match status" value="1"/>
</dbReference>
<dbReference type="GO" id="GO:0006753">
    <property type="term" value="P:nucleoside phosphate metabolic process"/>
    <property type="evidence" value="ECO:0007669"/>
    <property type="project" value="TreeGrafter"/>
</dbReference>